<feature type="active site" evidence="1">
    <location>
        <position position="69"/>
    </location>
</feature>
<dbReference type="CDD" id="cd03443">
    <property type="entry name" value="PaaI_thioesterase"/>
    <property type="match status" value="1"/>
</dbReference>
<dbReference type="AlphaFoldDB" id="A0AAE3M392"/>
<evidence type="ECO:0000313" key="5">
    <source>
        <dbReference type="Proteomes" id="UP001209229"/>
    </source>
</evidence>
<dbReference type="PANTHER" id="PTHR36934:SF1">
    <property type="entry name" value="THIOESTERASE DOMAIN-CONTAINING PROTEIN"/>
    <property type="match status" value="1"/>
</dbReference>
<protein>
    <submittedName>
        <fullName evidence="4">Thioesterase family protein</fullName>
    </submittedName>
</protein>
<dbReference type="Proteomes" id="UP001209229">
    <property type="component" value="Unassembled WGS sequence"/>
</dbReference>
<evidence type="ECO:0000256" key="2">
    <source>
        <dbReference type="PIRSR" id="PIRSR014972-2"/>
    </source>
</evidence>
<dbReference type="EMBL" id="JAPDPJ010000009">
    <property type="protein sequence ID" value="MCW3786005.1"/>
    <property type="molecule type" value="Genomic_DNA"/>
</dbReference>
<dbReference type="Pfam" id="PF22636">
    <property type="entry name" value="FlK"/>
    <property type="match status" value="1"/>
</dbReference>
<feature type="binding site" evidence="2">
    <location>
        <position position="62"/>
    </location>
    <ligand>
        <name>substrate</name>
    </ligand>
</feature>
<dbReference type="Gene3D" id="3.10.129.10">
    <property type="entry name" value="Hotdog Thioesterase"/>
    <property type="match status" value="1"/>
</dbReference>
<reference evidence="4" key="1">
    <citation type="submission" date="2022-10" db="EMBL/GenBank/DDBJ databases">
        <authorList>
            <person name="Yu W.X."/>
        </authorList>
    </citation>
    <scope>NUCLEOTIDE SEQUENCE</scope>
    <source>
        <strain evidence="4">AAT</strain>
    </source>
</reference>
<evidence type="ECO:0000313" key="4">
    <source>
        <dbReference type="EMBL" id="MCW3786005.1"/>
    </source>
</evidence>
<dbReference type="InterPro" id="IPR029069">
    <property type="entry name" value="HotDog_dom_sf"/>
</dbReference>
<feature type="active site" evidence="1">
    <location>
        <position position="35"/>
    </location>
</feature>
<accession>A0AAE3M392</accession>
<evidence type="ECO:0000259" key="3">
    <source>
        <dbReference type="Pfam" id="PF22636"/>
    </source>
</evidence>
<name>A0AAE3M392_9BACT</name>
<proteinExistence type="predicted"/>
<dbReference type="RefSeq" id="WP_301189577.1">
    <property type="nucleotide sequence ID" value="NZ_JAPDPJ010000009.1"/>
</dbReference>
<feature type="domain" description="Fluoroacetyl-CoA-specific thioesterase-like" evidence="3">
    <location>
        <begin position="16"/>
        <end position="119"/>
    </location>
</feature>
<dbReference type="InterPro" id="IPR054485">
    <property type="entry name" value="FlK-like_dom"/>
</dbReference>
<comment type="caution">
    <text evidence="4">The sequence shown here is derived from an EMBL/GenBank/DDBJ whole genome shotgun (WGS) entry which is preliminary data.</text>
</comment>
<evidence type="ECO:0000256" key="1">
    <source>
        <dbReference type="PIRSR" id="PIRSR014972-1"/>
    </source>
</evidence>
<dbReference type="PIRSF" id="PIRSF014972">
    <property type="entry name" value="FlK"/>
    <property type="match status" value="1"/>
</dbReference>
<feature type="active site" evidence="1">
    <location>
        <position position="43"/>
    </location>
</feature>
<organism evidence="4 5">
    <name type="scientific">Plebeiibacterium sediminum</name>
    <dbReference type="NCBI Taxonomy" id="2992112"/>
    <lineage>
        <taxon>Bacteria</taxon>
        <taxon>Pseudomonadati</taxon>
        <taxon>Bacteroidota</taxon>
        <taxon>Bacteroidia</taxon>
        <taxon>Marinilabiliales</taxon>
        <taxon>Marinilabiliaceae</taxon>
        <taxon>Plebeiibacterium</taxon>
    </lineage>
</organism>
<dbReference type="SUPFAM" id="SSF54637">
    <property type="entry name" value="Thioesterase/thiol ester dehydrase-isomerase"/>
    <property type="match status" value="1"/>
</dbReference>
<sequence length="126" mass="13394">MMNIPVGLKADKEINVETKDTAKVLGSGGLDVYGTPAMIALMENVAMTMIATYLPEGGDSVGIKMNADHMKASPVGAKIKCEATIAEVDGRKVSYEIVCTDETGATIGKASHDRFVVDVERFLSKL</sequence>
<keyword evidence="5" id="KW-1185">Reference proteome</keyword>
<feature type="binding site" evidence="2">
    <location>
        <position position="62"/>
    </location>
    <ligand>
        <name>CoA</name>
        <dbReference type="ChEBI" id="CHEBI:57287"/>
    </ligand>
</feature>
<feature type="binding site" evidence="2">
    <location>
        <position position="114"/>
    </location>
    <ligand>
        <name>substrate</name>
    </ligand>
</feature>
<dbReference type="InterPro" id="IPR025540">
    <property type="entry name" value="FlK"/>
</dbReference>
<dbReference type="PANTHER" id="PTHR36934">
    <property type="entry name" value="BLR0278 PROTEIN"/>
    <property type="match status" value="1"/>
</dbReference>
<gene>
    <name evidence="4" type="ORF">OM075_05970</name>
</gene>